<dbReference type="EMBL" id="UINC01010400">
    <property type="protein sequence ID" value="SVA46260.1"/>
    <property type="molecule type" value="Genomic_DNA"/>
</dbReference>
<gene>
    <name evidence="1" type="ORF">METZ01_LOCUS99114</name>
</gene>
<accession>A0A381W160</accession>
<evidence type="ECO:0000313" key="1">
    <source>
        <dbReference type="EMBL" id="SVA46260.1"/>
    </source>
</evidence>
<dbReference type="AlphaFoldDB" id="A0A381W160"/>
<name>A0A381W160_9ZZZZ</name>
<sequence length="29" mass="3596">MKHHTNDTYHRYIPPELKNRTIRRGTNVF</sequence>
<organism evidence="1">
    <name type="scientific">marine metagenome</name>
    <dbReference type="NCBI Taxonomy" id="408172"/>
    <lineage>
        <taxon>unclassified sequences</taxon>
        <taxon>metagenomes</taxon>
        <taxon>ecological metagenomes</taxon>
    </lineage>
</organism>
<reference evidence="1" key="1">
    <citation type="submission" date="2018-05" db="EMBL/GenBank/DDBJ databases">
        <authorList>
            <person name="Lanie J.A."/>
            <person name="Ng W.-L."/>
            <person name="Kazmierczak K.M."/>
            <person name="Andrzejewski T.M."/>
            <person name="Davidsen T.M."/>
            <person name="Wayne K.J."/>
            <person name="Tettelin H."/>
            <person name="Glass J.I."/>
            <person name="Rusch D."/>
            <person name="Podicherti R."/>
            <person name="Tsui H.-C.T."/>
            <person name="Winkler M.E."/>
        </authorList>
    </citation>
    <scope>NUCLEOTIDE SEQUENCE</scope>
</reference>
<proteinExistence type="predicted"/>
<protein>
    <submittedName>
        <fullName evidence="1">Uncharacterized protein</fullName>
    </submittedName>
</protein>